<evidence type="ECO:0000313" key="2">
    <source>
        <dbReference type="EMBL" id="GAE89935.1"/>
    </source>
</evidence>
<feature type="domain" description="Polysaccharide pyruvyl transferase" evidence="1">
    <location>
        <begin position="14"/>
        <end position="176"/>
    </location>
</feature>
<dbReference type="RefSeq" id="WP_054847103.1">
    <property type="nucleotide sequence ID" value="NZ_BAVR01000050.1"/>
</dbReference>
<evidence type="ECO:0000259" key="1">
    <source>
        <dbReference type="Pfam" id="PF04230"/>
    </source>
</evidence>
<organism evidence="2 3">
    <name type="scientific">Acetivibrio straminisolvens JCM 21531</name>
    <dbReference type="NCBI Taxonomy" id="1294263"/>
    <lineage>
        <taxon>Bacteria</taxon>
        <taxon>Bacillati</taxon>
        <taxon>Bacillota</taxon>
        <taxon>Clostridia</taxon>
        <taxon>Eubacteriales</taxon>
        <taxon>Oscillospiraceae</taxon>
        <taxon>Acetivibrio</taxon>
    </lineage>
</organism>
<gene>
    <name evidence="2" type="ORF">JCM21531_3507</name>
</gene>
<keyword evidence="3" id="KW-1185">Reference proteome</keyword>
<dbReference type="OrthoDB" id="9799278at2"/>
<accession>W4V984</accession>
<dbReference type="EMBL" id="BAVR01000050">
    <property type="protein sequence ID" value="GAE89935.1"/>
    <property type="molecule type" value="Genomic_DNA"/>
</dbReference>
<name>W4V984_9FIRM</name>
<proteinExistence type="predicted"/>
<reference evidence="2" key="1">
    <citation type="journal article" date="2014" name="Genome Announc.">
        <title>Draft Genome Sequence of Clostridium straminisolvens Strain JCM 21531T, Isolated from a Cellulose-Degrading Bacterial Community.</title>
        <authorList>
            <person name="Yuki M."/>
            <person name="Oshima K."/>
            <person name="Suda W."/>
            <person name="Sakamoto M."/>
            <person name="Kitamura K."/>
            <person name="Iida T."/>
            <person name="Hattori M."/>
            <person name="Ohkuma M."/>
        </authorList>
    </citation>
    <scope>NUCLEOTIDE SEQUENCE [LARGE SCALE GENOMIC DNA]</scope>
    <source>
        <strain evidence="2">JCM 21531</strain>
    </source>
</reference>
<dbReference type="STRING" id="1294263.JCM21531_3507"/>
<evidence type="ECO:0000313" key="3">
    <source>
        <dbReference type="Proteomes" id="UP000019109"/>
    </source>
</evidence>
<dbReference type="Pfam" id="PF04230">
    <property type="entry name" value="PS_pyruv_trans"/>
    <property type="match status" value="1"/>
</dbReference>
<protein>
    <submittedName>
        <fullName evidence="2">UDP-N-acetylenolpyruvoylglucosamine reductase</fullName>
    </submittedName>
</protein>
<sequence>MKKIGLCVCYDTKNYGSQLQVLATLKKIEELGYDYEIIRYKKKLTPLFLLQSLPRLINPYFLKSKLNKIKKRKLISKYPDVREKVSIRNKRFDEFVQKYFSKLSQEYYGYRALVKGTQNYDLFLVGSDQLWLPNNMGSKFYNLLFVPDRYPKIAYATSFGVSRIPWYQKNRTKKIFEAV</sequence>
<dbReference type="Proteomes" id="UP000019109">
    <property type="component" value="Unassembled WGS sequence"/>
</dbReference>
<comment type="caution">
    <text evidence="2">The sequence shown here is derived from an EMBL/GenBank/DDBJ whole genome shotgun (WGS) entry which is preliminary data.</text>
</comment>
<dbReference type="InterPro" id="IPR007345">
    <property type="entry name" value="Polysacch_pyruvyl_Trfase"/>
</dbReference>
<dbReference type="AlphaFoldDB" id="W4V984"/>